<sequence>MRSRSPSTSCKPWHAPSTCPTAARCKPRSASGWRSSRSTRKAARPCCTPPTPPCTAPSGAPAASGKVPSRASTSRSENPHVCWPAAPVADDRTAAGRAENRRVAIIVPVD</sequence>
<evidence type="ECO:0000256" key="1">
    <source>
        <dbReference type="SAM" id="MobiDB-lite"/>
    </source>
</evidence>
<comment type="caution">
    <text evidence="2">The sequence shown here is derived from an EMBL/GenBank/DDBJ whole genome shotgun (WGS) entry which is preliminary data.</text>
</comment>
<feature type="region of interest" description="Disordered" evidence="1">
    <location>
        <begin position="1"/>
        <end position="85"/>
    </location>
</feature>
<dbReference type="Proteomes" id="UP000256297">
    <property type="component" value="Chromosome CBM2589_b"/>
</dbReference>
<accession>A0A975WXH9</accession>
<organism evidence="2 3">
    <name type="scientific">Cupriavidus taiwanensis</name>
    <dbReference type="NCBI Taxonomy" id="164546"/>
    <lineage>
        <taxon>Bacteria</taxon>
        <taxon>Pseudomonadati</taxon>
        <taxon>Pseudomonadota</taxon>
        <taxon>Betaproteobacteria</taxon>
        <taxon>Burkholderiales</taxon>
        <taxon>Burkholderiaceae</taxon>
        <taxon>Cupriavidus</taxon>
    </lineage>
</organism>
<feature type="compositionally biased region" description="Polar residues" evidence="1">
    <location>
        <begin position="1"/>
        <end position="10"/>
    </location>
</feature>
<gene>
    <name evidence="2" type="ORF">CBM2589_B190196</name>
</gene>
<protein>
    <submittedName>
        <fullName evidence="2">Uncharacterized protein</fullName>
    </submittedName>
</protein>
<evidence type="ECO:0000313" key="3">
    <source>
        <dbReference type="Proteomes" id="UP000256297"/>
    </source>
</evidence>
<dbReference type="EMBL" id="OFSP01000011">
    <property type="protein sequence ID" value="SOY47642.1"/>
    <property type="molecule type" value="Genomic_DNA"/>
</dbReference>
<name>A0A975WXH9_9BURK</name>
<reference evidence="2 3" key="1">
    <citation type="submission" date="2018-01" db="EMBL/GenBank/DDBJ databases">
        <authorList>
            <person name="Clerissi C."/>
        </authorList>
    </citation>
    <scope>NUCLEOTIDE SEQUENCE [LARGE SCALE GENOMIC DNA]</scope>
    <source>
        <strain evidence="2">Cupriavidus taiwanensis STM 3521</strain>
    </source>
</reference>
<proteinExistence type="predicted"/>
<evidence type="ECO:0000313" key="2">
    <source>
        <dbReference type="EMBL" id="SOY47642.1"/>
    </source>
</evidence>
<dbReference type="AlphaFoldDB" id="A0A975WXH9"/>